<accession>Q1QR52</accession>
<dbReference type="AlphaFoldDB" id="Q1QR52"/>
<name>Q1QR52_NITHX</name>
<evidence type="ECO:0000313" key="2">
    <source>
        <dbReference type="EMBL" id="ABE61295.1"/>
    </source>
</evidence>
<evidence type="ECO:0008006" key="4">
    <source>
        <dbReference type="Google" id="ProtNLM"/>
    </source>
</evidence>
<organism evidence="2 3">
    <name type="scientific">Nitrobacter hamburgensis (strain DSM 10229 / NCIMB 13809 / X14)</name>
    <dbReference type="NCBI Taxonomy" id="323097"/>
    <lineage>
        <taxon>Bacteria</taxon>
        <taxon>Pseudomonadati</taxon>
        <taxon>Pseudomonadota</taxon>
        <taxon>Alphaproteobacteria</taxon>
        <taxon>Hyphomicrobiales</taxon>
        <taxon>Nitrobacteraceae</taxon>
        <taxon>Nitrobacter</taxon>
    </lineage>
</organism>
<feature type="transmembrane region" description="Helical" evidence="1">
    <location>
        <begin position="90"/>
        <end position="109"/>
    </location>
</feature>
<dbReference type="Proteomes" id="UP000001953">
    <property type="component" value="Chromosome"/>
</dbReference>
<keyword evidence="1" id="KW-0812">Transmembrane</keyword>
<dbReference type="OrthoDB" id="8265266at2"/>
<evidence type="ECO:0000256" key="1">
    <source>
        <dbReference type="SAM" id="Phobius"/>
    </source>
</evidence>
<dbReference type="HOGENOM" id="CLU_2001448_0_0_5"/>
<dbReference type="KEGG" id="nha:Nham_0404"/>
<reference evidence="2 3" key="1">
    <citation type="submission" date="2006-03" db="EMBL/GenBank/DDBJ databases">
        <title>Complete sequence of chromosome of Nitrobacter hamburgensis X14.</title>
        <authorList>
            <consortium name="US DOE Joint Genome Institute"/>
            <person name="Copeland A."/>
            <person name="Lucas S."/>
            <person name="Lapidus A."/>
            <person name="Barry K."/>
            <person name="Detter J.C."/>
            <person name="Glavina del Rio T."/>
            <person name="Hammon N."/>
            <person name="Israni S."/>
            <person name="Dalin E."/>
            <person name="Tice H."/>
            <person name="Pitluck S."/>
            <person name="Chain P."/>
            <person name="Malfatti S."/>
            <person name="Shin M."/>
            <person name="Vergez L."/>
            <person name="Schmutz J."/>
            <person name="Larimer F."/>
            <person name="Land M."/>
            <person name="Hauser L."/>
            <person name="Kyrpides N."/>
            <person name="Ivanova N."/>
            <person name="Ward B."/>
            <person name="Arp D."/>
            <person name="Klotz M."/>
            <person name="Stein L."/>
            <person name="O'Mullan G."/>
            <person name="Starkenburg S."/>
            <person name="Sayavedra L."/>
            <person name="Poret-Peterson A.T."/>
            <person name="Gentry M.E."/>
            <person name="Bruce D."/>
            <person name="Richardson P."/>
        </authorList>
    </citation>
    <scope>NUCLEOTIDE SEQUENCE [LARGE SCALE GENOMIC DNA]</scope>
    <source>
        <strain evidence="3">DSM 10229 / NCIMB 13809 / X14</strain>
    </source>
</reference>
<dbReference type="EMBL" id="CP000319">
    <property type="protein sequence ID" value="ABE61295.1"/>
    <property type="molecule type" value="Genomic_DNA"/>
</dbReference>
<keyword evidence="3" id="KW-1185">Reference proteome</keyword>
<evidence type="ECO:0000313" key="3">
    <source>
        <dbReference type="Proteomes" id="UP000001953"/>
    </source>
</evidence>
<proteinExistence type="predicted"/>
<feature type="transmembrane region" description="Helical" evidence="1">
    <location>
        <begin position="29"/>
        <end position="51"/>
    </location>
</feature>
<gene>
    <name evidence="2" type="ordered locus">Nham_0404</name>
</gene>
<sequence length="124" mass="13745">MNLMLTIVFGVAGLVLSFGFFVPSELSMFRLIAAVGVMVGYQAGQLVGRFVRPRPKRFLTLSVSALFCIYFAFAYAQTLQTGLANTSDKVNLVVLLGLSFFWLGFLLPFTRVPNKIKALWARAK</sequence>
<keyword evidence="1" id="KW-1133">Transmembrane helix</keyword>
<protein>
    <recommendedName>
        <fullName evidence="4">Transmembrane protein</fullName>
    </recommendedName>
</protein>
<keyword evidence="1" id="KW-0472">Membrane</keyword>
<dbReference type="RefSeq" id="WP_011508999.1">
    <property type="nucleotide sequence ID" value="NC_007964.1"/>
</dbReference>
<feature type="transmembrane region" description="Helical" evidence="1">
    <location>
        <begin position="58"/>
        <end position="78"/>
    </location>
</feature>